<reference evidence="1" key="1">
    <citation type="submission" date="2022-01" db="EMBL/GenBank/DDBJ databases">
        <authorList>
            <person name="King R."/>
        </authorList>
    </citation>
    <scope>NUCLEOTIDE SEQUENCE</scope>
</reference>
<accession>A0A9N9MB82</accession>
<gene>
    <name evidence="1" type="ORF">CEUTPL_LOCUS1446</name>
</gene>
<protein>
    <submittedName>
        <fullName evidence="1">Uncharacterized protein</fullName>
    </submittedName>
</protein>
<dbReference type="OrthoDB" id="5962029at2759"/>
<dbReference type="AlphaFoldDB" id="A0A9N9MB82"/>
<evidence type="ECO:0000313" key="1">
    <source>
        <dbReference type="EMBL" id="CAG9760725.1"/>
    </source>
</evidence>
<dbReference type="Proteomes" id="UP001152799">
    <property type="component" value="Chromosome 1"/>
</dbReference>
<evidence type="ECO:0000313" key="2">
    <source>
        <dbReference type="Proteomes" id="UP001152799"/>
    </source>
</evidence>
<organism evidence="1 2">
    <name type="scientific">Ceutorhynchus assimilis</name>
    <name type="common">cabbage seed weevil</name>
    <dbReference type="NCBI Taxonomy" id="467358"/>
    <lineage>
        <taxon>Eukaryota</taxon>
        <taxon>Metazoa</taxon>
        <taxon>Ecdysozoa</taxon>
        <taxon>Arthropoda</taxon>
        <taxon>Hexapoda</taxon>
        <taxon>Insecta</taxon>
        <taxon>Pterygota</taxon>
        <taxon>Neoptera</taxon>
        <taxon>Endopterygota</taxon>
        <taxon>Coleoptera</taxon>
        <taxon>Polyphaga</taxon>
        <taxon>Cucujiformia</taxon>
        <taxon>Curculionidae</taxon>
        <taxon>Ceutorhynchinae</taxon>
        <taxon>Ceutorhynchus</taxon>
    </lineage>
</organism>
<dbReference type="EMBL" id="OU892277">
    <property type="protein sequence ID" value="CAG9760725.1"/>
    <property type="molecule type" value="Genomic_DNA"/>
</dbReference>
<sequence length="131" mass="15157">MNNSKDKYVTLVKHYDDQQQKYSITKENAAIKEKYLLAGQDNEGNKGVKPIIENKRIDELRSKPLHGQVFKQLEKLVVNKNASIAWLKSASLKGETENLIIPAQDQALNTRYLQKNIFKQKVECVERLRNM</sequence>
<keyword evidence="2" id="KW-1185">Reference proteome</keyword>
<name>A0A9N9MB82_9CUCU</name>
<proteinExistence type="predicted"/>